<dbReference type="InterPro" id="IPR001173">
    <property type="entry name" value="Glyco_trans_2-like"/>
</dbReference>
<comment type="caution">
    <text evidence="2">The sequence shown here is derived from an EMBL/GenBank/DDBJ whole genome shotgun (WGS) entry which is preliminary data.</text>
</comment>
<feature type="domain" description="Glycosyltransferase 2-like" evidence="1">
    <location>
        <begin position="4"/>
        <end position="157"/>
    </location>
</feature>
<dbReference type="Pfam" id="PF00535">
    <property type="entry name" value="Glycos_transf_2"/>
    <property type="match status" value="1"/>
</dbReference>
<dbReference type="Proteomes" id="UP000251075">
    <property type="component" value="Unassembled WGS sequence"/>
</dbReference>
<dbReference type="PANTHER" id="PTHR48090:SF7">
    <property type="entry name" value="RFBJ PROTEIN"/>
    <property type="match status" value="1"/>
</dbReference>
<dbReference type="CDD" id="cd04179">
    <property type="entry name" value="DPM_DPG-synthase_like"/>
    <property type="match status" value="1"/>
</dbReference>
<proteinExistence type="predicted"/>
<accession>A0A364NXT0</accession>
<dbReference type="InterPro" id="IPR029044">
    <property type="entry name" value="Nucleotide-diphossugar_trans"/>
</dbReference>
<gene>
    <name evidence="2" type="ORF">CU669_11340</name>
</gene>
<evidence type="ECO:0000313" key="3">
    <source>
        <dbReference type="Proteomes" id="UP000251075"/>
    </source>
</evidence>
<dbReference type="InterPro" id="IPR050256">
    <property type="entry name" value="Glycosyltransferase_2"/>
</dbReference>
<reference evidence="2 3" key="1">
    <citation type="submission" date="2017-11" db="EMBL/GenBank/DDBJ databases">
        <title>Draft genome sequence of magnetotactic bacterium Magnetospirillum kuznetsovii LBB-42.</title>
        <authorList>
            <person name="Grouzdev D.S."/>
            <person name="Rysina M.S."/>
            <person name="Baslerov R.V."/>
            <person name="Koziaeva V."/>
        </authorList>
    </citation>
    <scope>NUCLEOTIDE SEQUENCE [LARGE SCALE GENOMIC DNA]</scope>
    <source>
        <strain evidence="2 3">LBB-42</strain>
    </source>
</reference>
<dbReference type="PANTHER" id="PTHR48090">
    <property type="entry name" value="UNDECAPRENYL-PHOSPHATE 4-DEOXY-4-FORMAMIDO-L-ARABINOSE TRANSFERASE-RELATED"/>
    <property type="match status" value="1"/>
</dbReference>
<evidence type="ECO:0000313" key="2">
    <source>
        <dbReference type="EMBL" id="RAU21888.1"/>
    </source>
</evidence>
<dbReference type="AlphaFoldDB" id="A0A364NXT0"/>
<dbReference type="OrthoDB" id="5291101at2"/>
<organism evidence="2 3">
    <name type="scientific">Paramagnetospirillum kuznetsovii</name>
    <dbReference type="NCBI Taxonomy" id="2053833"/>
    <lineage>
        <taxon>Bacteria</taxon>
        <taxon>Pseudomonadati</taxon>
        <taxon>Pseudomonadota</taxon>
        <taxon>Alphaproteobacteria</taxon>
        <taxon>Rhodospirillales</taxon>
        <taxon>Magnetospirillaceae</taxon>
        <taxon>Paramagnetospirillum</taxon>
    </lineage>
</organism>
<name>A0A364NXT0_9PROT</name>
<evidence type="ECO:0000259" key="1">
    <source>
        <dbReference type="Pfam" id="PF00535"/>
    </source>
</evidence>
<dbReference type="SUPFAM" id="SSF53448">
    <property type="entry name" value="Nucleotide-diphospho-sugar transferases"/>
    <property type="match status" value="1"/>
</dbReference>
<protein>
    <submittedName>
        <fullName evidence="2">Histidinol phosphate phosphatase</fullName>
    </submittedName>
</protein>
<dbReference type="Gene3D" id="3.90.550.10">
    <property type="entry name" value="Spore Coat Polysaccharide Biosynthesis Protein SpsA, Chain A"/>
    <property type="match status" value="1"/>
</dbReference>
<dbReference type="EMBL" id="PGTO01000007">
    <property type="protein sequence ID" value="RAU21888.1"/>
    <property type="molecule type" value="Genomic_DNA"/>
</dbReference>
<sequence>MTVSIVALTLNEIDGVRAILPQIKREWASQILVLDGGSTDGTIEWCRENGYEVYVQKRRGIRFAYLEAMPLISGDMVITISPDGNCAPEFIPALIDKMRQGYDLVIGSRYCDGTSSQDDDVITGFGNWLFTRTVNLLHGARYTDAMVIYRAFRRDLIARLDLDKDETYLLPERLFGTIISWEPVMSVRAAKAKMRIGEIGVGEPPRIGGERKLQILRWGAAYYFQFFRELWFWKPR</sequence>
<dbReference type="RefSeq" id="WP_112144707.1">
    <property type="nucleotide sequence ID" value="NZ_PGTO01000007.1"/>
</dbReference>
<keyword evidence="3" id="KW-1185">Reference proteome</keyword>